<evidence type="ECO:0000313" key="6">
    <source>
        <dbReference type="Proteomes" id="UP000830055"/>
    </source>
</evidence>
<dbReference type="HAMAP" id="MF_00688">
    <property type="entry name" value="Leu_Phe_trans"/>
    <property type="match status" value="1"/>
</dbReference>
<organism evidence="5 6">
    <name type="scientific">Desulfofustis limnaeus</name>
    <dbReference type="NCBI Taxonomy" id="2740163"/>
    <lineage>
        <taxon>Bacteria</taxon>
        <taxon>Pseudomonadati</taxon>
        <taxon>Thermodesulfobacteriota</taxon>
        <taxon>Desulfobulbia</taxon>
        <taxon>Desulfobulbales</taxon>
        <taxon>Desulfocapsaceae</taxon>
        <taxon>Desulfofustis</taxon>
    </lineage>
</organism>
<dbReference type="Proteomes" id="UP000830055">
    <property type="component" value="Chromosome"/>
</dbReference>
<name>A0ABN6M5C1_9BACT</name>
<reference evidence="5 6" key="1">
    <citation type="submission" date="2022-01" db="EMBL/GenBank/DDBJ databases">
        <title>Desulfofustis limnae sp. nov., a novel mesophilic sulfate-reducing bacterium isolated from marsh soil.</title>
        <authorList>
            <person name="Watanabe M."/>
            <person name="Takahashi A."/>
            <person name="Kojima H."/>
            <person name="Fukui M."/>
        </authorList>
    </citation>
    <scope>NUCLEOTIDE SEQUENCE [LARGE SCALE GENOMIC DNA]</scope>
    <source>
        <strain evidence="5 6">PPLL</strain>
    </source>
</reference>
<dbReference type="Gene3D" id="3.30.70.3550">
    <property type="entry name" value="Leucyl/phenylalanyl-tRNA-protein transferase, N-terminal domain"/>
    <property type="match status" value="1"/>
</dbReference>
<keyword evidence="6" id="KW-1185">Reference proteome</keyword>
<comment type="catalytic activity">
    <reaction evidence="4">
        <text>L-phenylalanyl-tRNA(Phe) + an N-terminal L-alpha-aminoacyl-[protein] = an N-terminal L-phenylalanyl-L-alpha-aminoacyl-[protein] + tRNA(Phe)</text>
        <dbReference type="Rhea" id="RHEA:43632"/>
        <dbReference type="Rhea" id="RHEA-COMP:9668"/>
        <dbReference type="Rhea" id="RHEA-COMP:9699"/>
        <dbReference type="Rhea" id="RHEA-COMP:10636"/>
        <dbReference type="Rhea" id="RHEA-COMP:10637"/>
        <dbReference type="ChEBI" id="CHEBI:78442"/>
        <dbReference type="ChEBI" id="CHEBI:78531"/>
        <dbReference type="ChEBI" id="CHEBI:78597"/>
        <dbReference type="ChEBI" id="CHEBI:83561"/>
        <dbReference type="EC" id="2.3.2.6"/>
    </reaction>
</comment>
<dbReference type="RefSeq" id="WP_284151463.1">
    <property type="nucleotide sequence ID" value="NZ_AP025516.1"/>
</dbReference>
<dbReference type="GO" id="GO:0016740">
    <property type="term" value="F:transferase activity"/>
    <property type="evidence" value="ECO:0007669"/>
    <property type="project" value="UniProtKB-KW"/>
</dbReference>
<dbReference type="NCBIfam" id="TIGR00667">
    <property type="entry name" value="aat"/>
    <property type="match status" value="1"/>
</dbReference>
<keyword evidence="3 4" id="KW-0012">Acyltransferase</keyword>
<dbReference type="InterPro" id="IPR004616">
    <property type="entry name" value="Leu/Phe-tRNA_Trfase"/>
</dbReference>
<comment type="subcellular location">
    <subcellularLocation>
        <location evidence="4">Cytoplasm</location>
    </subcellularLocation>
</comment>
<dbReference type="Pfam" id="PF03588">
    <property type="entry name" value="Leu_Phe_trans"/>
    <property type="match status" value="1"/>
</dbReference>
<dbReference type="PANTHER" id="PTHR30098:SF2">
    <property type="entry name" value="LEUCYL_PHENYLALANYL-TRNA--PROTEIN TRANSFERASE"/>
    <property type="match status" value="1"/>
</dbReference>
<protein>
    <recommendedName>
        <fullName evidence="4">Leucyl/phenylalanyl-tRNA--protein transferase</fullName>
        <ecNumber evidence="4">2.3.2.6</ecNumber>
    </recommendedName>
    <alternativeName>
        <fullName evidence="4">L/F-transferase</fullName>
    </alternativeName>
    <alternativeName>
        <fullName evidence="4">Leucyltransferase</fullName>
    </alternativeName>
    <alternativeName>
        <fullName evidence="4">Phenyalanyltransferase</fullName>
    </alternativeName>
</protein>
<evidence type="ECO:0000256" key="1">
    <source>
        <dbReference type="ARBA" id="ARBA00022490"/>
    </source>
</evidence>
<sequence length="235" mass="26769">MPVFQLTDQVLFPPPELAEESGLLAVGGDLSPRRLLAAYRLGIFPWYGENDPLLWWFPSPRLVIFPTEFHSPRSLRRALRRTAPSLTINRAFEGVITSCADVRRERGEQTWITPDMLAAYIDLHHRGYCHSVECWQGTALVGGLYGLALGKVFFGESMFSRVTNASKFCLLHLVAFLQENDYELLDCQMTTAHLQQFGAREISAPHFLDLLKLLIPTTTYDSKWPHEKNDRYGIV</sequence>
<accession>A0ABN6M5C1</accession>
<evidence type="ECO:0000256" key="4">
    <source>
        <dbReference type="HAMAP-Rule" id="MF_00688"/>
    </source>
</evidence>
<proteinExistence type="inferred from homology"/>
<evidence type="ECO:0000313" key="5">
    <source>
        <dbReference type="EMBL" id="BDD88073.1"/>
    </source>
</evidence>
<dbReference type="InterPro" id="IPR042203">
    <property type="entry name" value="Leu/Phe-tRNA_Trfase_C"/>
</dbReference>
<dbReference type="InterPro" id="IPR042221">
    <property type="entry name" value="Leu/Phe-tRNA_Trfase_N"/>
</dbReference>
<dbReference type="SUPFAM" id="SSF55729">
    <property type="entry name" value="Acyl-CoA N-acyltransferases (Nat)"/>
    <property type="match status" value="1"/>
</dbReference>
<gene>
    <name evidence="4 5" type="primary">aat</name>
    <name evidence="5" type="ORF">DPPLL_24380</name>
</gene>
<dbReference type="PANTHER" id="PTHR30098">
    <property type="entry name" value="LEUCYL/PHENYLALANYL-TRNA--PROTEIN TRANSFERASE"/>
    <property type="match status" value="1"/>
</dbReference>
<comment type="function">
    <text evidence="4">Functions in the N-end rule pathway of protein degradation where it conjugates Leu, Phe and, less efficiently, Met from aminoacyl-tRNAs to the N-termini of proteins containing an N-terminal arginine or lysine.</text>
</comment>
<comment type="catalytic activity">
    <reaction evidence="4">
        <text>N-terminal L-arginyl-[protein] + L-leucyl-tRNA(Leu) = N-terminal L-leucyl-L-arginyl-[protein] + tRNA(Leu) + H(+)</text>
        <dbReference type="Rhea" id="RHEA:50416"/>
        <dbReference type="Rhea" id="RHEA-COMP:9613"/>
        <dbReference type="Rhea" id="RHEA-COMP:9622"/>
        <dbReference type="Rhea" id="RHEA-COMP:12672"/>
        <dbReference type="Rhea" id="RHEA-COMP:12673"/>
        <dbReference type="ChEBI" id="CHEBI:15378"/>
        <dbReference type="ChEBI" id="CHEBI:64719"/>
        <dbReference type="ChEBI" id="CHEBI:78442"/>
        <dbReference type="ChEBI" id="CHEBI:78494"/>
        <dbReference type="ChEBI" id="CHEBI:133044"/>
        <dbReference type="EC" id="2.3.2.6"/>
    </reaction>
</comment>
<dbReference type="EMBL" id="AP025516">
    <property type="protein sequence ID" value="BDD88073.1"/>
    <property type="molecule type" value="Genomic_DNA"/>
</dbReference>
<dbReference type="EC" id="2.3.2.6" evidence="4"/>
<comment type="catalytic activity">
    <reaction evidence="4">
        <text>N-terminal L-lysyl-[protein] + L-leucyl-tRNA(Leu) = N-terminal L-leucyl-L-lysyl-[protein] + tRNA(Leu) + H(+)</text>
        <dbReference type="Rhea" id="RHEA:12340"/>
        <dbReference type="Rhea" id="RHEA-COMP:9613"/>
        <dbReference type="Rhea" id="RHEA-COMP:9622"/>
        <dbReference type="Rhea" id="RHEA-COMP:12670"/>
        <dbReference type="Rhea" id="RHEA-COMP:12671"/>
        <dbReference type="ChEBI" id="CHEBI:15378"/>
        <dbReference type="ChEBI" id="CHEBI:65249"/>
        <dbReference type="ChEBI" id="CHEBI:78442"/>
        <dbReference type="ChEBI" id="CHEBI:78494"/>
        <dbReference type="ChEBI" id="CHEBI:133043"/>
        <dbReference type="EC" id="2.3.2.6"/>
    </reaction>
</comment>
<comment type="similarity">
    <text evidence="4">Belongs to the L/F-transferase family.</text>
</comment>
<keyword evidence="1 4" id="KW-0963">Cytoplasm</keyword>
<keyword evidence="2 4" id="KW-0808">Transferase</keyword>
<evidence type="ECO:0000256" key="3">
    <source>
        <dbReference type="ARBA" id="ARBA00023315"/>
    </source>
</evidence>
<evidence type="ECO:0000256" key="2">
    <source>
        <dbReference type="ARBA" id="ARBA00022679"/>
    </source>
</evidence>
<dbReference type="Gene3D" id="3.40.630.70">
    <property type="entry name" value="Leucyl/phenylalanyl-tRNA-protein transferase, C-terminal domain"/>
    <property type="match status" value="1"/>
</dbReference>
<dbReference type="InterPro" id="IPR016181">
    <property type="entry name" value="Acyl_CoA_acyltransferase"/>
</dbReference>